<dbReference type="EMBL" id="VUNR01000009">
    <property type="protein sequence ID" value="MSU08540.1"/>
    <property type="molecule type" value="Genomic_DNA"/>
</dbReference>
<keyword evidence="2" id="KW-0547">Nucleotide-binding</keyword>
<keyword evidence="8" id="KW-1185">Reference proteome</keyword>
<dbReference type="NCBIfam" id="TIGR00750">
    <property type="entry name" value="lao"/>
    <property type="match status" value="1"/>
</dbReference>
<dbReference type="InterPro" id="IPR005129">
    <property type="entry name" value="GTPase_ArgK"/>
</dbReference>
<dbReference type="InterPro" id="IPR027417">
    <property type="entry name" value="P-loop_NTPase"/>
</dbReference>
<comment type="similarity">
    <text evidence="1">Belongs to the SIMIBI class G3E GTPase family. ArgK/MeaB subfamily.</text>
</comment>
<keyword evidence="3" id="KW-0378">Hydrolase</keyword>
<evidence type="ECO:0000256" key="3">
    <source>
        <dbReference type="ARBA" id="ARBA00022801"/>
    </source>
</evidence>
<comment type="caution">
    <text evidence="7">The sequence shown here is derived from an EMBL/GenBank/DDBJ whole genome shotgun (WGS) entry which is preliminary data.</text>
</comment>
<dbReference type="AlphaFoldDB" id="A0A6I2UG10"/>
<evidence type="ECO:0000256" key="4">
    <source>
        <dbReference type="ARBA" id="ARBA00023134"/>
    </source>
</evidence>
<evidence type="ECO:0000313" key="8">
    <source>
        <dbReference type="Proteomes" id="UP000433181"/>
    </source>
</evidence>
<evidence type="ECO:0000256" key="5">
    <source>
        <dbReference type="ARBA" id="ARBA00023186"/>
    </source>
</evidence>
<dbReference type="GO" id="GO:0003924">
    <property type="term" value="F:GTPase activity"/>
    <property type="evidence" value="ECO:0007669"/>
    <property type="project" value="InterPro"/>
</dbReference>
<protein>
    <submittedName>
        <fullName evidence="7">Methylmalonyl Co-A mutase-associated GTPase MeaB</fullName>
    </submittedName>
</protein>
<dbReference type="GeneID" id="96778472"/>
<evidence type="ECO:0000256" key="2">
    <source>
        <dbReference type="ARBA" id="ARBA00022741"/>
    </source>
</evidence>
<dbReference type="InterPro" id="IPR052040">
    <property type="entry name" value="GTPase/Isobutyryl-CoA_mutase"/>
</dbReference>
<dbReference type="PANTHER" id="PTHR43087:SF1">
    <property type="entry name" value="LAO_AO TRANSPORT SYSTEM ATPASE"/>
    <property type="match status" value="1"/>
</dbReference>
<sequence>MDIVEELLKGNRLALSRAITAIENEYDEAVDIMKRLYPHTGHAFVLGITGPPGAGKSTLTDKLAKAYRAQGKTVGIIAIDPTSPFTGGAILGDRIRMNGLTMDEGVFIRSMGTRGSLGGLSHKTADAIKAMDAFGKDVIFVETVGVGQSEVDIVKAADTTMVVLIPGMGDDIQAIKAGILEIGDVFTINKADHDGADKLVRELNMMLDLDAHGMQAEQTSTEKALADQFHHLNVAKHAEGMAWRPPIQKVIASQNEGITETIENIEKHFKYISETGILQQRRTQRTKNEMLDVLHSNIGKYITGKLSATGKLDEYVAQIKARETDPYTVVANIMQDMLKE</sequence>
<feature type="domain" description="AAA+ ATPase" evidence="6">
    <location>
        <begin position="42"/>
        <end position="186"/>
    </location>
</feature>
<reference evidence="7 8" key="1">
    <citation type="submission" date="2019-08" db="EMBL/GenBank/DDBJ databases">
        <title>In-depth cultivation of the pig gut microbiome towards novel bacterial diversity and tailored functional studies.</title>
        <authorList>
            <person name="Wylensek D."/>
            <person name="Hitch T.C.A."/>
            <person name="Clavel T."/>
        </authorList>
    </citation>
    <scope>NUCLEOTIDE SEQUENCE [LARGE SCALE GENOMIC DNA]</scope>
    <source>
        <strain evidence="7 8">WCA-693-APC-5D-A</strain>
    </source>
</reference>
<dbReference type="PANTHER" id="PTHR43087">
    <property type="entry name" value="LYSINE/ARGININE/ORNITHINE TRANSPORT SYSTEM KINASE"/>
    <property type="match status" value="1"/>
</dbReference>
<name>A0A6I2UG10_9FIRM</name>
<keyword evidence="4" id="KW-0342">GTP-binding</keyword>
<dbReference type="Proteomes" id="UP000433181">
    <property type="component" value="Unassembled WGS sequence"/>
</dbReference>
<keyword evidence="5" id="KW-0143">Chaperone</keyword>
<proteinExistence type="inferred from homology"/>
<accession>A0A6I2UG10</accession>
<dbReference type="CDD" id="cd03114">
    <property type="entry name" value="MMAA-like"/>
    <property type="match status" value="1"/>
</dbReference>
<dbReference type="Gene3D" id="3.40.50.300">
    <property type="entry name" value="P-loop containing nucleotide triphosphate hydrolases"/>
    <property type="match status" value="1"/>
</dbReference>
<organism evidence="7 8">
    <name type="scientific">Anaerovibrio slackiae</name>
    <dbReference type="NCBI Taxonomy" id="2652309"/>
    <lineage>
        <taxon>Bacteria</taxon>
        <taxon>Bacillati</taxon>
        <taxon>Bacillota</taxon>
        <taxon>Negativicutes</taxon>
        <taxon>Selenomonadales</taxon>
        <taxon>Selenomonadaceae</taxon>
        <taxon>Anaerovibrio</taxon>
    </lineage>
</organism>
<dbReference type="SUPFAM" id="SSF52540">
    <property type="entry name" value="P-loop containing nucleoside triphosphate hydrolases"/>
    <property type="match status" value="1"/>
</dbReference>
<gene>
    <name evidence="7" type="primary">meaB</name>
    <name evidence="7" type="ORF">FYJ84_06035</name>
</gene>
<dbReference type="RefSeq" id="WP_154406708.1">
    <property type="nucleotide sequence ID" value="NZ_JAQXJM010000031.1"/>
</dbReference>
<dbReference type="SMART" id="SM00382">
    <property type="entry name" value="AAA"/>
    <property type="match status" value="1"/>
</dbReference>
<dbReference type="Pfam" id="PF03308">
    <property type="entry name" value="MeaB"/>
    <property type="match status" value="1"/>
</dbReference>
<evidence type="ECO:0000256" key="1">
    <source>
        <dbReference type="ARBA" id="ARBA00009625"/>
    </source>
</evidence>
<evidence type="ECO:0000259" key="6">
    <source>
        <dbReference type="SMART" id="SM00382"/>
    </source>
</evidence>
<dbReference type="InterPro" id="IPR003593">
    <property type="entry name" value="AAA+_ATPase"/>
</dbReference>
<evidence type="ECO:0000313" key="7">
    <source>
        <dbReference type="EMBL" id="MSU08540.1"/>
    </source>
</evidence>
<dbReference type="GO" id="GO:0005525">
    <property type="term" value="F:GTP binding"/>
    <property type="evidence" value="ECO:0007669"/>
    <property type="project" value="UniProtKB-KW"/>
</dbReference>